<evidence type="ECO:0000256" key="3">
    <source>
        <dbReference type="ARBA" id="ARBA00006559"/>
    </source>
</evidence>
<dbReference type="Proteomes" id="UP000054350">
    <property type="component" value="Unassembled WGS sequence"/>
</dbReference>
<reference evidence="13 14" key="2">
    <citation type="submission" date="2009-11" db="EMBL/GenBank/DDBJ databases">
        <title>The Genome Sequence of Allomyces macrogynus strain ATCC 38327.</title>
        <authorList>
            <consortium name="The Broad Institute Genome Sequencing Platform"/>
            <person name="Russ C."/>
            <person name="Cuomo C."/>
            <person name="Shea T."/>
            <person name="Young S.K."/>
            <person name="Zeng Q."/>
            <person name="Koehrsen M."/>
            <person name="Haas B."/>
            <person name="Borodovsky M."/>
            <person name="Guigo R."/>
            <person name="Alvarado L."/>
            <person name="Berlin A."/>
            <person name="Borenstein D."/>
            <person name="Chen Z."/>
            <person name="Engels R."/>
            <person name="Freedman E."/>
            <person name="Gellesch M."/>
            <person name="Goldberg J."/>
            <person name="Griggs A."/>
            <person name="Gujja S."/>
            <person name="Heiman D."/>
            <person name="Hepburn T."/>
            <person name="Howarth C."/>
            <person name="Jen D."/>
            <person name="Larson L."/>
            <person name="Lewis B."/>
            <person name="Mehta T."/>
            <person name="Park D."/>
            <person name="Pearson M."/>
            <person name="Roberts A."/>
            <person name="Saif S."/>
            <person name="Shenoy N."/>
            <person name="Sisk P."/>
            <person name="Stolte C."/>
            <person name="Sykes S."/>
            <person name="Walk T."/>
            <person name="White J."/>
            <person name="Yandava C."/>
            <person name="Burger G."/>
            <person name="Gray M.W."/>
            <person name="Holland P.W.H."/>
            <person name="King N."/>
            <person name="Lang F.B.F."/>
            <person name="Roger A.J."/>
            <person name="Ruiz-Trillo I."/>
            <person name="Lander E."/>
            <person name="Nusbaum C."/>
        </authorList>
    </citation>
    <scope>NUCLEOTIDE SEQUENCE [LARGE SCALE GENOMIC DNA]</scope>
    <source>
        <strain evidence="13 14">ATCC 38327</strain>
    </source>
</reference>
<organism evidence="13 14">
    <name type="scientific">Allomyces macrogynus (strain ATCC 38327)</name>
    <name type="common">Allomyces javanicus var. macrogynus</name>
    <dbReference type="NCBI Taxonomy" id="578462"/>
    <lineage>
        <taxon>Eukaryota</taxon>
        <taxon>Fungi</taxon>
        <taxon>Fungi incertae sedis</taxon>
        <taxon>Blastocladiomycota</taxon>
        <taxon>Blastocladiomycetes</taxon>
        <taxon>Blastocladiales</taxon>
        <taxon>Blastocladiaceae</taxon>
        <taxon>Allomyces</taxon>
    </lineage>
</organism>
<keyword evidence="8 10" id="KW-0238">DNA-binding</keyword>
<protein>
    <recommendedName>
        <fullName evidence="4">DNA topoisomerase (ATP-hydrolyzing)</fullName>
        <ecNumber evidence="4">5.6.2.2</ecNumber>
    </recommendedName>
</protein>
<dbReference type="InterPro" id="IPR036078">
    <property type="entry name" value="Spo11/TopoVI_A_sf"/>
</dbReference>
<dbReference type="GO" id="GO:0003677">
    <property type="term" value="F:DNA binding"/>
    <property type="evidence" value="ECO:0007669"/>
    <property type="project" value="UniProtKB-UniRule"/>
</dbReference>
<keyword evidence="7 10" id="KW-0799">Topoisomerase</keyword>
<evidence type="ECO:0000256" key="2">
    <source>
        <dbReference type="ARBA" id="ARBA00001946"/>
    </source>
</evidence>
<comment type="cofactor">
    <cofactor evidence="2">
        <name>Mg(2+)</name>
        <dbReference type="ChEBI" id="CHEBI:18420"/>
    </cofactor>
</comment>
<dbReference type="GO" id="GO:0003918">
    <property type="term" value="F:DNA topoisomerase type II (double strand cut, ATP-hydrolyzing) activity"/>
    <property type="evidence" value="ECO:0007669"/>
    <property type="project" value="UniProtKB-UniRule"/>
</dbReference>
<dbReference type="InterPro" id="IPR036388">
    <property type="entry name" value="WH-like_DNA-bd_sf"/>
</dbReference>
<dbReference type="PRINTS" id="PR01550">
    <property type="entry name" value="TOP6AFAMILY"/>
</dbReference>
<dbReference type="Pfam" id="PF21180">
    <property type="entry name" value="TOP6A-Spo11_Toprim"/>
    <property type="match status" value="1"/>
</dbReference>
<dbReference type="GO" id="GO:0042138">
    <property type="term" value="P:meiotic DNA double-strand break formation"/>
    <property type="evidence" value="ECO:0007669"/>
    <property type="project" value="TreeGrafter"/>
</dbReference>
<name>A0A0L0SFS9_ALLM3</name>
<dbReference type="Gene3D" id="3.40.1360.10">
    <property type="match status" value="1"/>
</dbReference>
<dbReference type="OrthoDB" id="5377392at2759"/>
<dbReference type="InterPro" id="IPR013049">
    <property type="entry name" value="Spo11/TopoVI_A_N"/>
</dbReference>
<dbReference type="Pfam" id="PF04406">
    <property type="entry name" value="TP6A_N"/>
    <property type="match status" value="1"/>
</dbReference>
<comment type="similarity">
    <text evidence="3 10">Belongs to the TOP6A family.</text>
</comment>
<evidence type="ECO:0000259" key="12">
    <source>
        <dbReference type="Pfam" id="PF21180"/>
    </source>
</evidence>
<dbReference type="GO" id="GO:0000706">
    <property type="term" value="P:meiotic DNA double-strand break processing"/>
    <property type="evidence" value="ECO:0007669"/>
    <property type="project" value="TreeGrafter"/>
</dbReference>
<evidence type="ECO:0000256" key="9">
    <source>
        <dbReference type="ARBA" id="ARBA00023235"/>
    </source>
</evidence>
<dbReference type="PROSITE" id="PS52041">
    <property type="entry name" value="TOPO_IIB"/>
    <property type="match status" value="1"/>
</dbReference>
<evidence type="ECO:0000256" key="1">
    <source>
        <dbReference type="ARBA" id="ARBA00000185"/>
    </source>
</evidence>
<evidence type="ECO:0000313" key="13">
    <source>
        <dbReference type="EMBL" id="KNE61356.1"/>
    </source>
</evidence>
<accession>A0A0L0SFS9</accession>
<dbReference type="PANTHER" id="PTHR10848">
    <property type="entry name" value="MEIOTIC RECOMBINATION PROTEIN SPO11"/>
    <property type="match status" value="1"/>
</dbReference>
<dbReference type="Gene3D" id="1.10.10.10">
    <property type="entry name" value="Winged helix-like DNA-binding domain superfamily/Winged helix DNA-binding domain"/>
    <property type="match status" value="1"/>
</dbReference>
<evidence type="ECO:0000256" key="6">
    <source>
        <dbReference type="ARBA" id="ARBA00022842"/>
    </source>
</evidence>
<keyword evidence="14" id="KW-1185">Reference proteome</keyword>
<dbReference type="EMBL" id="GG745338">
    <property type="protein sequence ID" value="KNE61356.1"/>
    <property type="molecule type" value="Genomic_DNA"/>
</dbReference>
<dbReference type="PANTHER" id="PTHR10848:SF0">
    <property type="entry name" value="MEIOTIC RECOMBINATION PROTEIN SPO11"/>
    <property type="match status" value="1"/>
</dbReference>
<dbReference type="InterPro" id="IPR002815">
    <property type="entry name" value="Spo11/TopoVI_A"/>
</dbReference>
<evidence type="ECO:0000256" key="8">
    <source>
        <dbReference type="ARBA" id="ARBA00023125"/>
    </source>
</evidence>
<proteinExistence type="inferred from homology"/>
<keyword evidence="9 10" id="KW-0413">Isomerase</keyword>
<evidence type="ECO:0000256" key="5">
    <source>
        <dbReference type="ARBA" id="ARBA00022723"/>
    </source>
</evidence>
<dbReference type="CDD" id="cd00223">
    <property type="entry name" value="TOPRIM_TopoIIB_SPO"/>
    <property type="match status" value="1"/>
</dbReference>
<evidence type="ECO:0000256" key="7">
    <source>
        <dbReference type="ARBA" id="ARBA00023029"/>
    </source>
</evidence>
<keyword evidence="5" id="KW-0479">Metal-binding</keyword>
<evidence type="ECO:0000259" key="11">
    <source>
        <dbReference type="Pfam" id="PF04406"/>
    </source>
</evidence>
<feature type="active site" description="O-(5'-phospho-DNA)-tyrosine intermediate" evidence="10">
    <location>
        <position position="90"/>
    </location>
</feature>
<dbReference type="GO" id="GO:0005524">
    <property type="term" value="F:ATP binding"/>
    <property type="evidence" value="ECO:0007669"/>
    <property type="project" value="InterPro"/>
</dbReference>
<dbReference type="GO" id="GO:0000228">
    <property type="term" value="C:nuclear chromosome"/>
    <property type="evidence" value="ECO:0007669"/>
    <property type="project" value="TreeGrafter"/>
</dbReference>
<evidence type="ECO:0000256" key="4">
    <source>
        <dbReference type="ARBA" id="ARBA00012895"/>
    </source>
</evidence>
<comment type="catalytic activity">
    <reaction evidence="1 10">
        <text>ATP-dependent breakage, passage and rejoining of double-stranded DNA.</text>
        <dbReference type="EC" id="5.6.2.2"/>
    </reaction>
</comment>
<keyword evidence="6" id="KW-0460">Magnesium</keyword>
<dbReference type="GO" id="GO:0007131">
    <property type="term" value="P:reciprocal meiotic recombination"/>
    <property type="evidence" value="ECO:0007669"/>
    <property type="project" value="TreeGrafter"/>
</dbReference>
<dbReference type="InterPro" id="IPR034136">
    <property type="entry name" value="TOPRIM_Topo6A/Spo11"/>
</dbReference>
<dbReference type="eggNOG" id="KOG2795">
    <property type="taxonomic scope" value="Eukaryota"/>
</dbReference>
<evidence type="ECO:0000313" key="14">
    <source>
        <dbReference type="Proteomes" id="UP000054350"/>
    </source>
</evidence>
<gene>
    <name evidence="13" type="ORF">AMAG_06185</name>
</gene>
<dbReference type="GO" id="GO:0046872">
    <property type="term" value="F:metal ion binding"/>
    <property type="evidence" value="ECO:0007669"/>
    <property type="project" value="UniProtKB-KW"/>
</dbReference>
<feature type="domain" description="Spo11/DNA topoisomerase VI subunit A N-terminal" evidence="11">
    <location>
        <begin position="59"/>
        <end position="122"/>
    </location>
</feature>
<dbReference type="AlphaFoldDB" id="A0A0L0SFS9"/>
<feature type="domain" description="Topoisomerase 6 subunit A/Spo11 TOPRIM" evidence="12">
    <location>
        <begin position="206"/>
        <end position="373"/>
    </location>
</feature>
<dbReference type="EC" id="5.6.2.2" evidence="4"/>
<sequence length="383" mass="41083">MLPVPTNHDAPIDVLTAIEALVERMIRDAARGIPPSTAGAGHASPALTFRPLDQHEHNKSLAVFLRVADLVHANLAAPTPRVMTKRDVYYQDPALFGTQRVSDAAIELLASTLGVPRDALGVVAAPRGQAHGPCLARFTASMGSETSVVSFANGSHVPPGRRVTRLELDPAHVVAATGMRPAFAPGPAAPRAIPVAIALALRVPRFILIVEKDASFTALAHRGFAARHAGLLITASGFPDLATRQFLADLARVGAHSQHVPVYVVADADPHGLHIALTYMTGRRVDGSRCVVEVGDVNVGKVVHVAVHLRDVELERTVRMTRADRVRAVTLVRALHGMGLGEMQARQFRTSLQAMLHMNAKAEIQALDVDQLERYLETRLGLV</sequence>
<dbReference type="VEuPathDB" id="FungiDB:AMAG_06185"/>
<dbReference type="SUPFAM" id="SSF56726">
    <property type="entry name" value="DNA topoisomerase IV, alpha subunit"/>
    <property type="match status" value="1"/>
</dbReference>
<dbReference type="STRING" id="578462.A0A0L0SFS9"/>
<reference evidence="13 14" key="1">
    <citation type="submission" date="2009-11" db="EMBL/GenBank/DDBJ databases">
        <title>Annotation of Allomyces macrogynus ATCC 38327.</title>
        <authorList>
            <consortium name="The Broad Institute Genome Sequencing Platform"/>
            <person name="Russ C."/>
            <person name="Cuomo C."/>
            <person name="Burger G."/>
            <person name="Gray M.W."/>
            <person name="Holland P.W.H."/>
            <person name="King N."/>
            <person name="Lang F.B.F."/>
            <person name="Roger A.J."/>
            <person name="Ruiz-Trillo I."/>
            <person name="Young S.K."/>
            <person name="Zeng Q."/>
            <person name="Gargeya S."/>
            <person name="Fitzgerald M."/>
            <person name="Haas B."/>
            <person name="Abouelleil A."/>
            <person name="Alvarado L."/>
            <person name="Arachchi H.M."/>
            <person name="Berlin A."/>
            <person name="Chapman S.B."/>
            <person name="Gearin G."/>
            <person name="Goldberg J."/>
            <person name="Griggs A."/>
            <person name="Gujja S."/>
            <person name="Hansen M."/>
            <person name="Heiman D."/>
            <person name="Howarth C."/>
            <person name="Larimer J."/>
            <person name="Lui A."/>
            <person name="MacDonald P.J.P."/>
            <person name="McCowen C."/>
            <person name="Montmayeur A."/>
            <person name="Murphy C."/>
            <person name="Neiman D."/>
            <person name="Pearson M."/>
            <person name="Priest M."/>
            <person name="Roberts A."/>
            <person name="Saif S."/>
            <person name="Shea T."/>
            <person name="Sisk P."/>
            <person name="Stolte C."/>
            <person name="Sykes S."/>
            <person name="Wortman J."/>
            <person name="Nusbaum C."/>
            <person name="Birren B."/>
        </authorList>
    </citation>
    <scope>NUCLEOTIDE SEQUENCE [LARGE SCALE GENOMIC DNA]</scope>
    <source>
        <strain evidence="13 14">ATCC 38327</strain>
    </source>
</reference>
<evidence type="ECO:0000256" key="10">
    <source>
        <dbReference type="PROSITE-ProRule" id="PRU01385"/>
    </source>
</evidence>